<gene>
    <name evidence="5" type="primary">rimI</name>
    <name evidence="5" type="ORF">E5988_09690</name>
</gene>
<organism evidence="5 6">
    <name type="scientific">Sphingomonas olei</name>
    <dbReference type="NCBI Taxonomy" id="1886787"/>
    <lineage>
        <taxon>Bacteria</taxon>
        <taxon>Pseudomonadati</taxon>
        <taxon>Pseudomonadota</taxon>
        <taxon>Alphaproteobacteria</taxon>
        <taxon>Sphingomonadales</taxon>
        <taxon>Sphingomonadaceae</taxon>
        <taxon>Sphingomonas</taxon>
    </lineage>
</organism>
<dbReference type="InterPro" id="IPR006464">
    <property type="entry name" value="AcTrfase_RimI/Ard1"/>
</dbReference>
<dbReference type="PROSITE" id="PS51186">
    <property type="entry name" value="GNAT"/>
    <property type="match status" value="1"/>
</dbReference>
<dbReference type="CDD" id="cd04301">
    <property type="entry name" value="NAT_SF"/>
    <property type="match status" value="1"/>
</dbReference>
<keyword evidence="1" id="KW-0808">Transferase</keyword>
<proteinExistence type="inferred from homology"/>
<keyword evidence="3" id="KW-0963">Cytoplasm</keyword>
<dbReference type="InterPro" id="IPR050832">
    <property type="entry name" value="Bact_Acetyltransf"/>
</dbReference>
<evidence type="ECO:0000313" key="5">
    <source>
        <dbReference type="EMBL" id="THG39923.1"/>
    </source>
</evidence>
<reference evidence="5 6" key="1">
    <citation type="submission" date="2019-04" db="EMBL/GenBank/DDBJ databases">
        <title>Microbes associate with the intestines of laboratory mice.</title>
        <authorList>
            <person name="Navarre W."/>
            <person name="Wong E."/>
            <person name="Huang K.C."/>
            <person name="Tropini C."/>
            <person name="Ng K."/>
            <person name="Yu B."/>
        </authorList>
    </citation>
    <scope>NUCLEOTIDE SEQUENCE [LARGE SCALE GENOMIC DNA]</scope>
    <source>
        <strain evidence="5 6">NM83_B4-11</strain>
    </source>
</reference>
<evidence type="ECO:0000256" key="2">
    <source>
        <dbReference type="ARBA" id="ARBA00023315"/>
    </source>
</evidence>
<comment type="catalytic activity">
    <reaction evidence="3">
        <text>N-terminal L-alanyl-[ribosomal protein bS18] + acetyl-CoA = N-terminal N(alpha)-acetyl-L-alanyl-[ribosomal protein bS18] + CoA + H(+)</text>
        <dbReference type="Rhea" id="RHEA:43756"/>
        <dbReference type="Rhea" id="RHEA-COMP:10676"/>
        <dbReference type="Rhea" id="RHEA-COMP:10677"/>
        <dbReference type="ChEBI" id="CHEBI:15378"/>
        <dbReference type="ChEBI" id="CHEBI:57287"/>
        <dbReference type="ChEBI" id="CHEBI:57288"/>
        <dbReference type="ChEBI" id="CHEBI:64718"/>
        <dbReference type="ChEBI" id="CHEBI:83683"/>
        <dbReference type="EC" id="2.3.1.266"/>
    </reaction>
</comment>
<dbReference type="NCBIfam" id="TIGR01575">
    <property type="entry name" value="rimI"/>
    <property type="match status" value="1"/>
</dbReference>
<dbReference type="InterPro" id="IPR000182">
    <property type="entry name" value="GNAT_dom"/>
</dbReference>
<comment type="caution">
    <text evidence="5">The sequence shown here is derived from an EMBL/GenBank/DDBJ whole genome shotgun (WGS) entry which is preliminary data.</text>
</comment>
<name>A0ABY2QK26_9SPHN</name>
<feature type="domain" description="N-acetyltransferase" evidence="4">
    <location>
        <begin position="2"/>
        <end position="152"/>
    </location>
</feature>
<comment type="function">
    <text evidence="3">Acetylates the N-terminal alanine of ribosomal protein bS18.</text>
</comment>
<keyword evidence="6" id="KW-1185">Reference proteome</keyword>
<dbReference type="EC" id="2.3.1.266" evidence="3"/>
<keyword evidence="2" id="KW-0012">Acyltransferase</keyword>
<dbReference type="PANTHER" id="PTHR43877:SF2">
    <property type="entry name" value="AMINOALKYLPHOSPHONATE N-ACETYLTRANSFERASE-RELATED"/>
    <property type="match status" value="1"/>
</dbReference>
<dbReference type="InterPro" id="IPR016181">
    <property type="entry name" value="Acyl_CoA_acyltransferase"/>
</dbReference>
<accession>A0ABY2QK26</accession>
<dbReference type="Pfam" id="PF00583">
    <property type="entry name" value="Acetyltransf_1"/>
    <property type="match status" value="1"/>
</dbReference>
<comment type="subcellular location">
    <subcellularLocation>
        <location evidence="3">Cytoplasm</location>
    </subcellularLocation>
</comment>
<dbReference type="Proteomes" id="UP000308038">
    <property type="component" value="Unassembled WGS sequence"/>
</dbReference>
<evidence type="ECO:0000313" key="6">
    <source>
        <dbReference type="Proteomes" id="UP000308038"/>
    </source>
</evidence>
<dbReference type="Gene3D" id="3.40.630.30">
    <property type="match status" value="1"/>
</dbReference>
<evidence type="ECO:0000256" key="3">
    <source>
        <dbReference type="RuleBase" id="RU363094"/>
    </source>
</evidence>
<protein>
    <recommendedName>
        <fullName evidence="3">[Ribosomal protein bS18]-alanine N-acetyltransferase</fullName>
        <ecNumber evidence="3">2.3.1.266</ecNumber>
    </recommendedName>
</protein>
<evidence type="ECO:0000259" key="4">
    <source>
        <dbReference type="PROSITE" id="PS51186"/>
    </source>
</evidence>
<dbReference type="EMBL" id="SSTI01000006">
    <property type="protein sequence ID" value="THG39923.1"/>
    <property type="molecule type" value="Genomic_DNA"/>
</dbReference>
<evidence type="ECO:0000256" key="1">
    <source>
        <dbReference type="ARBA" id="ARBA00022679"/>
    </source>
</evidence>
<sequence>MIELTRGSPGDIAAVEQVMADAFDARFGEAWTRAQCLGILGMPGVWLTLAKIDGEIAGFALTRAIVDEAELLLIATSPRFRRKGVGAALLRSVIADARARGAVRLHLEVRAGNPATHLYSSHGFAKVGERRAYYRGRGGEAFDAHSYAVALT</sequence>
<comment type="similarity">
    <text evidence="3">Belongs to the acetyltransferase family. RimI subfamily.</text>
</comment>
<dbReference type="PANTHER" id="PTHR43877">
    <property type="entry name" value="AMINOALKYLPHOSPHONATE N-ACETYLTRANSFERASE-RELATED-RELATED"/>
    <property type="match status" value="1"/>
</dbReference>
<dbReference type="SUPFAM" id="SSF55729">
    <property type="entry name" value="Acyl-CoA N-acyltransferases (Nat)"/>
    <property type="match status" value="1"/>
</dbReference>